<name>A0A4S4DRV7_CAMSN</name>
<dbReference type="PANTHER" id="PTHR45631">
    <property type="entry name" value="OS07G0107800 PROTEIN-RELATED"/>
    <property type="match status" value="1"/>
</dbReference>
<evidence type="ECO:0000256" key="1">
    <source>
        <dbReference type="SAM" id="MobiDB-lite"/>
    </source>
</evidence>
<proteinExistence type="predicted"/>
<dbReference type="STRING" id="542762.A0A4S4DRV7"/>
<evidence type="ECO:0000313" key="4">
    <source>
        <dbReference type="Proteomes" id="UP000306102"/>
    </source>
</evidence>
<reference evidence="3 4" key="1">
    <citation type="journal article" date="2018" name="Proc. Natl. Acad. Sci. U.S.A.">
        <title>Draft genome sequence of Camellia sinensis var. sinensis provides insights into the evolution of the tea genome and tea quality.</title>
        <authorList>
            <person name="Wei C."/>
            <person name="Yang H."/>
            <person name="Wang S."/>
            <person name="Zhao J."/>
            <person name="Liu C."/>
            <person name="Gao L."/>
            <person name="Xia E."/>
            <person name="Lu Y."/>
            <person name="Tai Y."/>
            <person name="She G."/>
            <person name="Sun J."/>
            <person name="Cao H."/>
            <person name="Tong W."/>
            <person name="Gao Q."/>
            <person name="Li Y."/>
            <person name="Deng W."/>
            <person name="Jiang X."/>
            <person name="Wang W."/>
            <person name="Chen Q."/>
            <person name="Zhang S."/>
            <person name="Li H."/>
            <person name="Wu J."/>
            <person name="Wang P."/>
            <person name="Li P."/>
            <person name="Shi C."/>
            <person name="Zheng F."/>
            <person name="Jian J."/>
            <person name="Huang B."/>
            <person name="Shan D."/>
            <person name="Shi M."/>
            <person name="Fang C."/>
            <person name="Yue Y."/>
            <person name="Li F."/>
            <person name="Li D."/>
            <person name="Wei S."/>
            <person name="Han B."/>
            <person name="Jiang C."/>
            <person name="Yin Y."/>
            <person name="Xia T."/>
            <person name="Zhang Z."/>
            <person name="Bennetzen J.L."/>
            <person name="Zhao S."/>
            <person name="Wan X."/>
        </authorList>
    </citation>
    <scope>NUCLEOTIDE SEQUENCE [LARGE SCALE GENOMIC DNA]</scope>
    <source>
        <strain evidence="4">cv. Shuchazao</strain>
        <tissue evidence="3">Leaf</tissue>
    </source>
</reference>
<keyword evidence="2" id="KW-0812">Transmembrane</keyword>
<accession>A0A4S4DRV7</accession>
<dbReference type="AlphaFoldDB" id="A0A4S4DRV7"/>
<dbReference type="Gene3D" id="3.80.10.10">
    <property type="entry name" value="Ribonuclease Inhibitor"/>
    <property type="match status" value="1"/>
</dbReference>
<evidence type="ECO:0000256" key="2">
    <source>
        <dbReference type="SAM" id="Phobius"/>
    </source>
</evidence>
<evidence type="ECO:0008006" key="5">
    <source>
        <dbReference type="Google" id="ProtNLM"/>
    </source>
</evidence>
<organism evidence="3 4">
    <name type="scientific">Camellia sinensis var. sinensis</name>
    <name type="common">China tea</name>
    <dbReference type="NCBI Taxonomy" id="542762"/>
    <lineage>
        <taxon>Eukaryota</taxon>
        <taxon>Viridiplantae</taxon>
        <taxon>Streptophyta</taxon>
        <taxon>Embryophyta</taxon>
        <taxon>Tracheophyta</taxon>
        <taxon>Spermatophyta</taxon>
        <taxon>Magnoliopsida</taxon>
        <taxon>eudicotyledons</taxon>
        <taxon>Gunneridae</taxon>
        <taxon>Pentapetalae</taxon>
        <taxon>asterids</taxon>
        <taxon>Ericales</taxon>
        <taxon>Theaceae</taxon>
        <taxon>Camellia</taxon>
    </lineage>
</organism>
<protein>
    <recommendedName>
        <fullName evidence="5">Malectin-like domain-containing protein</fullName>
    </recommendedName>
</protein>
<keyword evidence="2" id="KW-1133">Transmembrane helix</keyword>
<dbReference type="Proteomes" id="UP000306102">
    <property type="component" value="Unassembled WGS sequence"/>
</dbReference>
<gene>
    <name evidence="3" type="ORF">TEA_030113</name>
</gene>
<keyword evidence="4" id="KW-1185">Reference proteome</keyword>
<dbReference type="SUPFAM" id="SSF52058">
    <property type="entry name" value="L domain-like"/>
    <property type="match status" value="1"/>
</dbReference>
<sequence length="255" mass="27469">MLRKSRIERIGRTAKPIQFITIMDRRPLPWVDYVALDPVDLGSYGLVGSLPDFSSMDALQTIDFSYNLLNGPVPDFLGTLPNLQELVSGNTNLCASDNSCQTTNTNNKPNSTPQTPSYSSTSNNGSSSKLPAILGASISIFLVFWVIVGIVAILHHKRKSAAVAILGAGSINGTPQGAAMNAQMTDHKGEAVANEQVMMDQQGHENENRNAWSINGTPQGAAMNAQMTDHKGEAVANEQVMMDQQGHENENRNAC</sequence>
<feature type="transmembrane region" description="Helical" evidence="2">
    <location>
        <begin position="132"/>
        <end position="154"/>
    </location>
</feature>
<feature type="region of interest" description="Disordered" evidence="1">
    <location>
        <begin position="101"/>
        <end position="125"/>
    </location>
</feature>
<evidence type="ECO:0000313" key="3">
    <source>
        <dbReference type="EMBL" id="THG05889.1"/>
    </source>
</evidence>
<comment type="caution">
    <text evidence="3">The sequence shown here is derived from an EMBL/GenBank/DDBJ whole genome shotgun (WGS) entry which is preliminary data.</text>
</comment>
<dbReference type="EMBL" id="SDRB02010546">
    <property type="protein sequence ID" value="THG05889.1"/>
    <property type="molecule type" value="Genomic_DNA"/>
</dbReference>
<dbReference type="PANTHER" id="PTHR45631:SF44">
    <property type="entry name" value="CARBOHYDRATE-BINDING PROTEIN OF THE ER PROTEIN"/>
    <property type="match status" value="1"/>
</dbReference>
<keyword evidence="2" id="KW-0472">Membrane</keyword>
<dbReference type="InterPro" id="IPR032675">
    <property type="entry name" value="LRR_dom_sf"/>
</dbReference>